<reference evidence="1 2" key="1">
    <citation type="submission" date="2017-02" db="EMBL/GenBank/DDBJ databases">
        <title>Genomes of Trichoderma spp. with biocontrol activity.</title>
        <authorList>
            <person name="Gardiner D."/>
            <person name="Kazan K."/>
            <person name="Vos C."/>
            <person name="Harvey P."/>
        </authorList>
    </citation>
    <scope>NUCLEOTIDE SEQUENCE [LARGE SCALE GENOMIC DNA]</scope>
    <source>
        <strain evidence="1 2">A5MH</strain>
    </source>
</reference>
<dbReference type="EMBL" id="MTYH01000102">
    <property type="protein sequence ID" value="PNP38646.1"/>
    <property type="molecule type" value="Genomic_DNA"/>
</dbReference>
<evidence type="ECO:0000313" key="2">
    <source>
        <dbReference type="Proteomes" id="UP000236546"/>
    </source>
</evidence>
<sequence length="128" mass="14466">MCVIDSTTCSCSHIENIYAVECGTAGNRCAKQINHSISGSACRKCLANVATEERRIVIADFYDNVKFYLTNALKITDKFDHDVLAPQVQEIVKTMEEQKAFALLELELKIACEAQKKKEYHDDPSVWF</sequence>
<protein>
    <submittedName>
        <fullName evidence="1">Uncharacterized protein</fullName>
    </submittedName>
</protein>
<gene>
    <name evidence="1" type="ORF">TGAMA5MH_09372</name>
</gene>
<dbReference type="AlphaFoldDB" id="A0A2K0SZE3"/>
<dbReference type="Proteomes" id="UP000236546">
    <property type="component" value="Unassembled WGS sequence"/>
</dbReference>
<organism evidence="1 2">
    <name type="scientific">Trichoderma gamsii</name>
    <dbReference type="NCBI Taxonomy" id="398673"/>
    <lineage>
        <taxon>Eukaryota</taxon>
        <taxon>Fungi</taxon>
        <taxon>Dikarya</taxon>
        <taxon>Ascomycota</taxon>
        <taxon>Pezizomycotina</taxon>
        <taxon>Sordariomycetes</taxon>
        <taxon>Hypocreomycetidae</taxon>
        <taxon>Hypocreales</taxon>
        <taxon>Hypocreaceae</taxon>
        <taxon>Trichoderma</taxon>
    </lineage>
</organism>
<accession>A0A2K0SZE3</accession>
<dbReference type="OrthoDB" id="4891523at2759"/>
<name>A0A2K0SZE3_9HYPO</name>
<proteinExistence type="predicted"/>
<evidence type="ECO:0000313" key="1">
    <source>
        <dbReference type="EMBL" id="PNP38646.1"/>
    </source>
</evidence>
<comment type="caution">
    <text evidence="1">The sequence shown here is derived from an EMBL/GenBank/DDBJ whole genome shotgun (WGS) entry which is preliminary data.</text>
</comment>